<proteinExistence type="predicted"/>
<organism evidence="2 3">
    <name type="scientific">Brevibacillus choshinensis</name>
    <dbReference type="NCBI Taxonomy" id="54911"/>
    <lineage>
        <taxon>Bacteria</taxon>
        <taxon>Bacillati</taxon>
        <taxon>Bacillota</taxon>
        <taxon>Bacilli</taxon>
        <taxon>Bacillales</taxon>
        <taxon>Paenibacillaceae</taxon>
        <taxon>Brevibacillus</taxon>
    </lineage>
</organism>
<dbReference type="InterPro" id="IPR004675">
    <property type="entry name" value="AhpD_core"/>
</dbReference>
<dbReference type="EMBL" id="LJJB01000010">
    <property type="protein sequence ID" value="KQL45864.1"/>
    <property type="molecule type" value="Genomic_DNA"/>
</dbReference>
<dbReference type="Proteomes" id="UP000051063">
    <property type="component" value="Unassembled WGS sequence"/>
</dbReference>
<sequence length="126" mass="13916">MNAYYSPANLKRIPELMKLSPKAAEAYMDFERHVYETANKLPQKTKELIALTVAHVTGCPYCIDVHVKKYKALGGSMEEIMEALLVAASTRSGAILSHGLNALMSYEVGEESKGERKASDDPECFC</sequence>
<gene>
    <name evidence="2" type="ORF">AN963_12600</name>
</gene>
<keyword evidence="3" id="KW-1185">Reference proteome</keyword>
<dbReference type="SUPFAM" id="SSF69118">
    <property type="entry name" value="AhpD-like"/>
    <property type="match status" value="1"/>
</dbReference>
<evidence type="ECO:0000313" key="2">
    <source>
        <dbReference type="EMBL" id="KQL45864.1"/>
    </source>
</evidence>
<dbReference type="PANTHER" id="PTHR33930:SF8">
    <property type="entry name" value="4-CARBOXYMUCONOLACTONE DECARBOXYLASE"/>
    <property type="match status" value="1"/>
</dbReference>
<comment type="caution">
    <text evidence="2">The sequence shown here is derived from an EMBL/GenBank/DDBJ whole genome shotgun (WGS) entry which is preliminary data.</text>
</comment>
<reference evidence="2 3" key="1">
    <citation type="submission" date="2015-09" db="EMBL/GenBank/DDBJ databases">
        <title>Genome sequencing project for genomic taxonomy and phylogenomics of Bacillus-like bacteria.</title>
        <authorList>
            <person name="Liu B."/>
            <person name="Wang J."/>
            <person name="Zhu Y."/>
            <person name="Liu G."/>
            <person name="Chen Q."/>
            <person name="Chen Z."/>
            <person name="Lan J."/>
            <person name="Che J."/>
            <person name="Ge C."/>
            <person name="Shi H."/>
            <person name="Pan Z."/>
            <person name="Liu X."/>
        </authorList>
    </citation>
    <scope>NUCLEOTIDE SEQUENCE [LARGE SCALE GENOMIC DNA]</scope>
    <source>
        <strain evidence="2 3">DSM 8552</strain>
    </source>
</reference>
<evidence type="ECO:0000313" key="3">
    <source>
        <dbReference type="Proteomes" id="UP000051063"/>
    </source>
</evidence>
<dbReference type="InterPro" id="IPR003779">
    <property type="entry name" value="CMD-like"/>
</dbReference>
<feature type="domain" description="Carboxymuconolactone decarboxylase-like" evidence="1">
    <location>
        <begin position="21"/>
        <end position="103"/>
    </location>
</feature>
<protein>
    <submittedName>
        <fullName evidence="2">Alkylhydroperoxidase</fullName>
    </submittedName>
</protein>
<dbReference type="PANTHER" id="PTHR33930">
    <property type="entry name" value="ALKYL HYDROPEROXIDE REDUCTASE AHPD"/>
    <property type="match status" value="1"/>
</dbReference>
<dbReference type="NCBIfam" id="TIGR00778">
    <property type="entry name" value="ahpD_dom"/>
    <property type="match status" value="1"/>
</dbReference>
<accession>A0ABR5N5I6</accession>
<dbReference type="Pfam" id="PF02627">
    <property type="entry name" value="CMD"/>
    <property type="match status" value="1"/>
</dbReference>
<name>A0ABR5N5I6_BRECH</name>
<dbReference type="InterPro" id="IPR029032">
    <property type="entry name" value="AhpD-like"/>
</dbReference>
<dbReference type="RefSeq" id="WP_055744932.1">
    <property type="nucleotide sequence ID" value="NZ_LJJB01000010.1"/>
</dbReference>
<evidence type="ECO:0000259" key="1">
    <source>
        <dbReference type="Pfam" id="PF02627"/>
    </source>
</evidence>
<dbReference type="Gene3D" id="1.20.1290.10">
    <property type="entry name" value="AhpD-like"/>
    <property type="match status" value="1"/>
</dbReference>